<evidence type="ECO:0000256" key="1">
    <source>
        <dbReference type="SAM" id="MobiDB-lite"/>
    </source>
</evidence>
<evidence type="ECO:0000313" key="3">
    <source>
        <dbReference type="Proteomes" id="UP000054538"/>
    </source>
</evidence>
<dbReference type="EMBL" id="KN825118">
    <property type="protein sequence ID" value="KIK94291.1"/>
    <property type="molecule type" value="Genomic_DNA"/>
</dbReference>
<dbReference type="HOGENOM" id="CLU_2776685_0_0_1"/>
<gene>
    <name evidence="2" type="ORF">PAXRUDRAFT_828155</name>
</gene>
<evidence type="ECO:0000313" key="2">
    <source>
        <dbReference type="EMBL" id="KIK94291.1"/>
    </source>
</evidence>
<organism evidence="2 3">
    <name type="scientific">Paxillus rubicundulus Ve08.2h10</name>
    <dbReference type="NCBI Taxonomy" id="930991"/>
    <lineage>
        <taxon>Eukaryota</taxon>
        <taxon>Fungi</taxon>
        <taxon>Dikarya</taxon>
        <taxon>Basidiomycota</taxon>
        <taxon>Agaricomycotina</taxon>
        <taxon>Agaricomycetes</taxon>
        <taxon>Agaricomycetidae</taxon>
        <taxon>Boletales</taxon>
        <taxon>Paxilineae</taxon>
        <taxon>Paxillaceae</taxon>
        <taxon>Paxillus</taxon>
    </lineage>
</organism>
<sequence length="69" mass="7290">MPRRAARGGSAAVRLFTSPPETLDTIVARMCGWSLDRSPGDDGAKVQPGETIGHTNSEPDLDRSPSCGH</sequence>
<proteinExistence type="predicted"/>
<dbReference type="AlphaFoldDB" id="A0A0D0DWJ6"/>
<accession>A0A0D0DWJ6</accession>
<name>A0A0D0DWJ6_9AGAM</name>
<feature type="region of interest" description="Disordered" evidence="1">
    <location>
        <begin position="34"/>
        <end position="69"/>
    </location>
</feature>
<protein>
    <submittedName>
        <fullName evidence="2">Uncharacterized protein</fullName>
    </submittedName>
</protein>
<reference evidence="2 3" key="1">
    <citation type="submission" date="2014-04" db="EMBL/GenBank/DDBJ databases">
        <authorList>
            <consortium name="DOE Joint Genome Institute"/>
            <person name="Kuo A."/>
            <person name="Kohler A."/>
            <person name="Jargeat P."/>
            <person name="Nagy L.G."/>
            <person name="Floudas D."/>
            <person name="Copeland A."/>
            <person name="Barry K.W."/>
            <person name="Cichocki N."/>
            <person name="Veneault-Fourrey C."/>
            <person name="LaButti K."/>
            <person name="Lindquist E.A."/>
            <person name="Lipzen A."/>
            <person name="Lundell T."/>
            <person name="Morin E."/>
            <person name="Murat C."/>
            <person name="Sun H."/>
            <person name="Tunlid A."/>
            <person name="Henrissat B."/>
            <person name="Grigoriev I.V."/>
            <person name="Hibbett D.S."/>
            <person name="Martin F."/>
            <person name="Nordberg H.P."/>
            <person name="Cantor M.N."/>
            <person name="Hua S.X."/>
        </authorList>
    </citation>
    <scope>NUCLEOTIDE SEQUENCE [LARGE SCALE GENOMIC DNA]</scope>
    <source>
        <strain evidence="2 3">Ve08.2h10</strain>
    </source>
</reference>
<dbReference type="InParanoid" id="A0A0D0DWJ6"/>
<dbReference type="Proteomes" id="UP000054538">
    <property type="component" value="Unassembled WGS sequence"/>
</dbReference>
<keyword evidence="3" id="KW-1185">Reference proteome</keyword>
<reference evidence="3" key="2">
    <citation type="submission" date="2015-01" db="EMBL/GenBank/DDBJ databases">
        <title>Evolutionary Origins and Diversification of the Mycorrhizal Mutualists.</title>
        <authorList>
            <consortium name="DOE Joint Genome Institute"/>
            <consortium name="Mycorrhizal Genomics Consortium"/>
            <person name="Kohler A."/>
            <person name="Kuo A."/>
            <person name="Nagy L.G."/>
            <person name="Floudas D."/>
            <person name="Copeland A."/>
            <person name="Barry K.W."/>
            <person name="Cichocki N."/>
            <person name="Veneault-Fourrey C."/>
            <person name="LaButti K."/>
            <person name="Lindquist E.A."/>
            <person name="Lipzen A."/>
            <person name="Lundell T."/>
            <person name="Morin E."/>
            <person name="Murat C."/>
            <person name="Riley R."/>
            <person name="Ohm R."/>
            <person name="Sun H."/>
            <person name="Tunlid A."/>
            <person name="Henrissat B."/>
            <person name="Grigoriev I.V."/>
            <person name="Hibbett D.S."/>
            <person name="Martin F."/>
        </authorList>
    </citation>
    <scope>NUCLEOTIDE SEQUENCE [LARGE SCALE GENOMIC DNA]</scope>
    <source>
        <strain evidence="3">Ve08.2h10</strain>
    </source>
</reference>